<feature type="compositionally biased region" description="Low complexity" evidence="2">
    <location>
        <begin position="1047"/>
        <end position="1056"/>
    </location>
</feature>
<feature type="compositionally biased region" description="Pro residues" evidence="2">
    <location>
        <begin position="892"/>
        <end position="901"/>
    </location>
</feature>
<feature type="compositionally biased region" description="Pro residues" evidence="2">
    <location>
        <begin position="632"/>
        <end position="643"/>
    </location>
</feature>
<proteinExistence type="predicted"/>
<evidence type="ECO:0000259" key="3">
    <source>
        <dbReference type="Pfam" id="PF12540"/>
    </source>
</evidence>
<feature type="region of interest" description="Disordered" evidence="2">
    <location>
        <begin position="606"/>
        <end position="652"/>
    </location>
</feature>
<feature type="compositionally biased region" description="Basic and acidic residues" evidence="2">
    <location>
        <begin position="903"/>
        <end position="912"/>
    </location>
</feature>
<sequence>MSVTTFGVRVKEEPGSSGLSSSEGVCYVCSSHGAEYPLNSRPRERGPYFPFLETHIPPLGAERPTSEGVVLACPVCYSFLTQQWEAHEQNGTPRHKRMYWLKRTDNGPYAGMEPSMQGQEESPERSSHHSPVAASAALDLSLPAPGGTAAAPSVAITASTSNEACFICGNFNRNGPLANVYAKPISNCPFFPTLVSHPQPPGAKPMDSSGRVQACEPCHQMLLEQWDNYQRYSVPHSERRYRLPSRSFTCFTCGLECPVNAQRVVSAVPGPDQQPGFPFLRTVAPPPGAQPLTPAGRAVVCSMCFKSLQRQLRVFEISNVPESKRHFKILHEGTTTPTVSPSPASVLRKQLLSPQTKYLGCYLCEKIGPMESLVACDTTPGAGPHFPFLRDVARPIAARPMDNQGRVLLCAECCAELQLQWDAFESAGLPLAQRRYHTAHLTSPPSASQGACFVCTEPTSETFPVGSREGPGPFFPFLDSHAGQGALDSTGTARVCTFCFHSLMAQWLAYESSPHPEDAARAARRYNTHHYVCYICGITTYRRRVRTLTVREFPFLREHPRPAGALTLRDGVVSCLTCFESLSSQWRDYERMRVPVEMRKYNWIVLPPPPEETRSGGSSPSGQEQALSDSGFPPPGGKPPPLQPAATKPGHTSLALSATRTSSFAAALRKLAKQAVDPVLEKDSGPVASIPGGNPRSLTPKRSSSYGLPSPMACGSPPVMSGAPSGLLMETRKALDLGSLSSQHGHRLDHATKMDSSLSSLDYLSSKHLTGPPSGTSGAGHKGASGNGEECPRGFQPYRGSAEELRHPTLGTLHPMSPFDAGAYSYHPTPFLAPHLAHPAYRLEDPLYQYNLLRPGPPMVSAPAIPPFYRYPVQQQAPPQQPPAQQQQRQQPTPPSLPVGPPRTDESKEEQSRLLLLSSAKRASDSSSPSLSSSHSGGGHEPLRSPPSLMTPLNLATSHSGPPPPPQGPLVSQQSFSEHLSHTASAEPWRPLANDVPPLHHLQVTKENFQPLPASFTSAMAPAAVRQPAAGSLRPSLPLVHSPPPSSTSSPVPVRHSPVRLDASTSEQRHTEQQHPQVLSQLDLAEQRRKEARARGTAESDSEEDDDWEITLQKPIIWSGPPLCLDLNPKKLQFLSNFELTSHQKKRELQLEQFIRHWTRLHASEERLCATPPPLLKSVDQEEPPVLSIEQQQCLSDELSPRKNVREPDQQLKRQFLLLLGLSSTGTNEDRETIWRAIVMERSQRNGAVCKESCLGNTSHRPAITSAGYLQRRALKRQLAASMESHQNGVCATAEGSPGRKPPSIQAAQGKPYGRDFAHEFHESVLQHSQQQQEQEHLHQLKKRRHRPSYSIFHTRAPPVAAPNPVEEPALMEPGEEGREDPADSVPAPFQWPGVEAIMESYSRYNQERHMERVLLTERERQLRAEQQQLQEEAQRLRIRMAELYQSKKCLDEERQQQQVTIDNLKKCLRLVR</sequence>
<dbReference type="Pfam" id="PF12540">
    <property type="entry name" value="DUF3736"/>
    <property type="match status" value="1"/>
</dbReference>
<feature type="coiled-coil region" evidence="1">
    <location>
        <begin position="1413"/>
        <end position="1454"/>
    </location>
</feature>
<evidence type="ECO:0000256" key="2">
    <source>
        <dbReference type="SAM" id="MobiDB-lite"/>
    </source>
</evidence>
<reference evidence="4" key="1">
    <citation type="journal article" date="2017" name="Parasit. Vectors">
        <title>Sialotranscriptomics of Rhipicephalus zambeziensis reveals intricate expression profiles of secretory proteins and suggests tight temporal transcriptional regulation during blood-feeding.</title>
        <authorList>
            <person name="de Castro M.H."/>
            <person name="de Klerk D."/>
            <person name="Pienaar R."/>
            <person name="Rees D.J.G."/>
            <person name="Mans B.J."/>
        </authorList>
    </citation>
    <scope>NUCLEOTIDE SEQUENCE</scope>
    <source>
        <tissue evidence="4">Salivary glands</tissue>
    </source>
</reference>
<feature type="compositionally biased region" description="Basic and acidic residues" evidence="2">
    <location>
        <begin position="1085"/>
        <end position="1098"/>
    </location>
</feature>
<dbReference type="PANTHER" id="PTHR40240">
    <property type="entry name" value="PLEXUS, ISOFORM A"/>
    <property type="match status" value="1"/>
</dbReference>
<protein>
    <submittedName>
        <fullName evidence="4">Vesicle coat complex copii subunit sfb3</fullName>
    </submittedName>
</protein>
<feature type="region of interest" description="Disordered" evidence="2">
    <location>
        <begin position="1325"/>
        <end position="1389"/>
    </location>
</feature>
<feature type="region of interest" description="Disordered" evidence="2">
    <location>
        <begin position="1289"/>
        <end position="1311"/>
    </location>
</feature>
<feature type="region of interest" description="Disordered" evidence="2">
    <location>
        <begin position="682"/>
        <end position="708"/>
    </location>
</feature>
<feature type="compositionally biased region" description="Gly residues" evidence="2">
    <location>
        <begin position="777"/>
        <end position="786"/>
    </location>
</feature>
<feature type="compositionally biased region" description="Polar residues" evidence="2">
    <location>
        <begin position="696"/>
        <end position="707"/>
    </location>
</feature>
<name>A0A224YFX3_9ACAR</name>
<feature type="region of interest" description="Disordered" evidence="2">
    <location>
        <begin position="108"/>
        <end position="133"/>
    </location>
</feature>
<feature type="compositionally biased region" description="Low complexity" evidence="2">
    <location>
        <begin position="1357"/>
        <end position="1369"/>
    </location>
</feature>
<feature type="compositionally biased region" description="Low complexity" evidence="2">
    <location>
        <begin position="873"/>
        <end position="891"/>
    </location>
</feature>
<feature type="region of interest" description="Disordered" evidence="2">
    <location>
        <begin position="764"/>
        <end position="799"/>
    </location>
</feature>
<feature type="compositionally biased region" description="Polar residues" evidence="2">
    <location>
        <begin position="615"/>
        <end position="628"/>
    </location>
</feature>
<keyword evidence="1" id="KW-0175">Coiled coil</keyword>
<dbReference type="EMBL" id="GFPF01005440">
    <property type="protein sequence ID" value="MAA16586.1"/>
    <property type="molecule type" value="Transcribed_RNA"/>
</dbReference>
<accession>A0A224YFX3</accession>
<evidence type="ECO:0000313" key="4">
    <source>
        <dbReference type="EMBL" id="MAA16586.1"/>
    </source>
</evidence>
<dbReference type="PANTHER" id="PTHR40240:SF1">
    <property type="entry name" value="PLEXUS, ISOFORM A"/>
    <property type="match status" value="1"/>
</dbReference>
<organism evidence="4">
    <name type="scientific">Rhipicephalus zambeziensis</name>
    <dbReference type="NCBI Taxonomy" id="60191"/>
    <lineage>
        <taxon>Eukaryota</taxon>
        <taxon>Metazoa</taxon>
        <taxon>Ecdysozoa</taxon>
        <taxon>Arthropoda</taxon>
        <taxon>Chelicerata</taxon>
        <taxon>Arachnida</taxon>
        <taxon>Acari</taxon>
        <taxon>Parasitiformes</taxon>
        <taxon>Ixodida</taxon>
        <taxon>Ixodoidea</taxon>
        <taxon>Ixodidae</taxon>
        <taxon>Rhipicephalinae</taxon>
        <taxon>Rhipicephalus</taxon>
        <taxon>Rhipicephalus</taxon>
    </lineage>
</organism>
<feature type="region of interest" description="Disordered" evidence="2">
    <location>
        <begin position="1027"/>
        <end position="1107"/>
    </location>
</feature>
<feature type="compositionally biased region" description="Low complexity" evidence="2">
    <location>
        <begin position="1027"/>
        <end position="1040"/>
    </location>
</feature>
<evidence type="ECO:0000256" key="1">
    <source>
        <dbReference type="SAM" id="Coils"/>
    </source>
</evidence>
<dbReference type="InterPro" id="IPR022207">
    <property type="entry name" value="GSE-like"/>
</dbReference>
<feature type="compositionally biased region" description="Polar residues" evidence="2">
    <location>
        <begin position="970"/>
        <end position="984"/>
    </location>
</feature>
<feature type="compositionally biased region" description="Low complexity" evidence="2">
    <location>
        <begin position="913"/>
        <end position="935"/>
    </location>
</feature>
<feature type="region of interest" description="Disordered" evidence="2">
    <location>
        <begin position="873"/>
        <end position="994"/>
    </location>
</feature>
<feature type="domain" description="Genetic suppressor element-like" evidence="3">
    <location>
        <begin position="1074"/>
        <end position="1223"/>
    </location>
</feature>